<evidence type="ECO:0000256" key="1">
    <source>
        <dbReference type="ARBA" id="ARBA00011764"/>
    </source>
</evidence>
<evidence type="ECO:0000313" key="9">
    <source>
        <dbReference type="Proteomes" id="UP000823941"/>
    </source>
</evidence>
<evidence type="ECO:0000313" key="8">
    <source>
        <dbReference type="EMBL" id="KAG7295381.1"/>
    </source>
</evidence>
<sequence length="456" mass="50850">MCEDNRRRVTLSQLESLWESLNSHRGLISGHNKSCQAREYAHNSWTGIAAILNAHANGAEKDWKGWSRYWNDYKCKLKSRIASVRNSQSRTDGGTAKELTEIEDKFLGLLGDDFGVEISGPRVDPLKSSPNFTLIMRSCTALLRSLGRAAERVIDHAAFQQILALTSLTAAERARVTAQAVRAAMDDDHDYCAEICWVIDDGFQWILALTSLSAVERARVTARAVRAAMDDDHDYCAEIDMDALGETGEGDEFPVPMVIKDEVEVTHWQCSCDAISGRHDDACDAAVVDYLEHFRISPDEATCTICEETLTWTSVNTLKEHLSTHPEAAGGDHEDDSDIHPTQEKPTKINQPPIQKPPPPPSPPIMKIPKDVKIIPQNDTPLAETPPANKKRKMEPTDDNEPITIKHDPFTLDRFKSLDQFGLYVASLLKLLPKDKCIKYQNQIVDRLLKDQAAAA</sequence>
<gene>
    <name evidence="8" type="ORF">JYU34_022430</name>
</gene>
<accession>A0ABQ7PQY3</accession>
<feature type="region of interest" description="Disordered" evidence="6">
    <location>
        <begin position="325"/>
        <end position="405"/>
    </location>
</feature>
<dbReference type="Proteomes" id="UP000823941">
    <property type="component" value="Chromosome 31"/>
</dbReference>
<organism evidence="8 9">
    <name type="scientific">Plutella xylostella</name>
    <name type="common">Diamondback moth</name>
    <name type="synonym">Plutella maculipennis</name>
    <dbReference type="NCBI Taxonomy" id="51655"/>
    <lineage>
        <taxon>Eukaryota</taxon>
        <taxon>Metazoa</taxon>
        <taxon>Ecdysozoa</taxon>
        <taxon>Arthropoda</taxon>
        <taxon>Hexapoda</taxon>
        <taxon>Insecta</taxon>
        <taxon>Pterygota</taxon>
        <taxon>Neoptera</taxon>
        <taxon>Endopterygota</taxon>
        <taxon>Lepidoptera</taxon>
        <taxon>Glossata</taxon>
        <taxon>Ditrysia</taxon>
        <taxon>Yponomeutoidea</taxon>
        <taxon>Plutellidae</taxon>
        <taxon>Plutella</taxon>
    </lineage>
</organism>
<keyword evidence="3" id="KW-0805">Transcription regulation</keyword>
<evidence type="ECO:0000256" key="2">
    <source>
        <dbReference type="ARBA" id="ARBA00016807"/>
    </source>
</evidence>
<dbReference type="InterPro" id="IPR028002">
    <property type="entry name" value="Myb_DNA-bind_5"/>
</dbReference>
<comment type="function">
    <text evidence="5">Involved in transvection phenomena (= synapsis-dependent gene expression), where the synaptic pairing of chromosomes carrying genes with which zeste interacts influences the expression of these genes. Zeste binds to DNA and stimulates transcription from a nearby promoter.</text>
</comment>
<keyword evidence="4" id="KW-0804">Transcription</keyword>
<evidence type="ECO:0000256" key="6">
    <source>
        <dbReference type="SAM" id="MobiDB-lite"/>
    </source>
</evidence>
<dbReference type="EMBL" id="JAHIBW010000031">
    <property type="protein sequence ID" value="KAG7295381.1"/>
    <property type="molecule type" value="Genomic_DNA"/>
</dbReference>
<evidence type="ECO:0000259" key="7">
    <source>
        <dbReference type="Pfam" id="PF13873"/>
    </source>
</evidence>
<proteinExistence type="predicted"/>
<comment type="caution">
    <text evidence="8">The sequence shown here is derived from an EMBL/GenBank/DDBJ whole genome shotgun (WGS) entry which is preliminary data.</text>
</comment>
<name>A0ABQ7PQY3_PLUXY</name>
<protein>
    <recommendedName>
        <fullName evidence="2">Regulatory protein zeste</fullName>
    </recommendedName>
</protein>
<feature type="compositionally biased region" description="Pro residues" evidence="6">
    <location>
        <begin position="354"/>
        <end position="366"/>
    </location>
</feature>
<evidence type="ECO:0000256" key="3">
    <source>
        <dbReference type="ARBA" id="ARBA00023015"/>
    </source>
</evidence>
<dbReference type="Pfam" id="PF13873">
    <property type="entry name" value="Myb_DNA-bind_5"/>
    <property type="match status" value="1"/>
</dbReference>
<feature type="compositionally biased region" description="Basic and acidic residues" evidence="6">
    <location>
        <begin position="338"/>
        <end position="347"/>
    </location>
</feature>
<comment type="subunit">
    <text evidence="1">Self-associates forming complexes of several hundred monomers.</text>
</comment>
<evidence type="ECO:0000256" key="4">
    <source>
        <dbReference type="ARBA" id="ARBA00023163"/>
    </source>
</evidence>
<feature type="domain" description="Myb/SANT-like DNA-binding" evidence="7">
    <location>
        <begin position="8"/>
        <end position="82"/>
    </location>
</feature>
<evidence type="ECO:0000256" key="5">
    <source>
        <dbReference type="ARBA" id="ARBA00025466"/>
    </source>
</evidence>
<reference evidence="8 9" key="1">
    <citation type="submission" date="2021-06" db="EMBL/GenBank/DDBJ databases">
        <title>A haploid diamondback moth (Plutella xylostella L.) genome assembly resolves 31 chromosomes and identifies a diamide resistance mutation.</title>
        <authorList>
            <person name="Ward C.M."/>
            <person name="Perry K.D."/>
            <person name="Baker G."/>
            <person name="Powis K."/>
            <person name="Heckel D.G."/>
            <person name="Baxter S.W."/>
        </authorList>
    </citation>
    <scope>NUCLEOTIDE SEQUENCE [LARGE SCALE GENOMIC DNA]</scope>
    <source>
        <strain evidence="8 9">LV</strain>
        <tissue evidence="8">Single pupa</tissue>
    </source>
</reference>
<keyword evidence="9" id="KW-1185">Reference proteome</keyword>